<evidence type="ECO:0000313" key="2">
    <source>
        <dbReference type="EMBL" id="KAJ8267334.1"/>
    </source>
</evidence>
<reference evidence="2" key="1">
    <citation type="journal article" date="2023" name="Science">
        <title>Genome structures resolve the early diversification of teleost fishes.</title>
        <authorList>
            <person name="Parey E."/>
            <person name="Louis A."/>
            <person name="Montfort J."/>
            <person name="Bouchez O."/>
            <person name="Roques C."/>
            <person name="Iampietro C."/>
            <person name="Lluch J."/>
            <person name="Castinel A."/>
            <person name="Donnadieu C."/>
            <person name="Desvignes T."/>
            <person name="Floi Bucao C."/>
            <person name="Jouanno E."/>
            <person name="Wen M."/>
            <person name="Mejri S."/>
            <person name="Dirks R."/>
            <person name="Jansen H."/>
            <person name="Henkel C."/>
            <person name="Chen W.J."/>
            <person name="Zahm M."/>
            <person name="Cabau C."/>
            <person name="Klopp C."/>
            <person name="Thompson A.W."/>
            <person name="Robinson-Rechavi M."/>
            <person name="Braasch I."/>
            <person name="Lecointre G."/>
            <person name="Bobe J."/>
            <person name="Postlethwait J.H."/>
            <person name="Berthelot C."/>
            <person name="Roest Crollius H."/>
            <person name="Guiguen Y."/>
        </authorList>
    </citation>
    <scope>NUCLEOTIDE SEQUENCE</scope>
    <source>
        <strain evidence="2">Concon-B</strain>
    </source>
</reference>
<feature type="region of interest" description="Disordered" evidence="1">
    <location>
        <begin position="1"/>
        <end position="30"/>
    </location>
</feature>
<organism evidence="2 3">
    <name type="scientific">Conger conger</name>
    <name type="common">Conger eel</name>
    <name type="synonym">Muraena conger</name>
    <dbReference type="NCBI Taxonomy" id="82655"/>
    <lineage>
        <taxon>Eukaryota</taxon>
        <taxon>Metazoa</taxon>
        <taxon>Chordata</taxon>
        <taxon>Craniata</taxon>
        <taxon>Vertebrata</taxon>
        <taxon>Euteleostomi</taxon>
        <taxon>Actinopterygii</taxon>
        <taxon>Neopterygii</taxon>
        <taxon>Teleostei</taxon>
        <taxon>Anguilliformes</taxon>
        <taxon>Congridae</taxon>
        <taxon>Conger</taxon>
    </lineage>
</organism>
<name>A0A9Q1DCU2_CONCO</name>
<proteinExistence type="predicted"/>
<accession>A0A9Q1DCU2</accession>
<gene>
    <name evidence="2" type="ORF">COCON_G00125060</name>
</gene>
<evidence type="ECO:0000256" key="1">
    <source>
        <dbReference type="SAM" id="MobiDB-lite"/>
    </source>
</evidence>
<dbReference type="EMBL" id="JAFJMO010000009">
    <property type="protein sequence ID" value="KAJ8267334.1"/>
    <property type="molecule type" value="Genomic_DNA"/>
</dbReference>
<dbReference type="AlphaFoldDB" id="A0A9Q1DCU2"/>
<sequence length="77" mass="7988">MCHHIDIPGPQSSGTPGLIPCASGPQSGPPCSEPWEVSLDLFQTLDFLISPVVVKTPASEIPARIVDLSSVLLAAPV</sequence>
<keyword evidence="3" id="KW-1185">Reference proteome</keyword>
<evidence type="ECO:0000313" key="3">
    <source>
        <dbReference type="Proteomes" id="UP001152803"/>
    </source>
</evidence>
<protein>
    <submittedName>
        <fullName evidence="2">Uncharacterized protein</fullName>
    </submittedName>
</protein>
<dbReference type="Proteomes" id="UP001152803">
    <property type="component" value="Unassembled WGS sequence"/>
</dbReference>
<comment type="caution">
    <text evidence="2">The sequence shown here is derived from an EMBL/GenBank/DDBJ whole genome shotgun (WGS) entry which is preliminary data.</text>
</comment>